<proteinExistence type="predicted"/>
<protein>
    <submittedName>
        <fullName evidence="1">Uncharacterized protein</fullName>
    </submittedName>
</protein>
<evidence type="ECO:0000313" key="2">
    <source>
        <dbReference type="Proteomes" id="UP000219072"/>
    </source>
</evidence>
<sequence>MPGAERIREATLRCVREEECADACWLRNPIELVEVLEPQLGAMSRRDTDELVRLSTANAARFAAADGGR</sequence>
<dbReference type="EMBL" id="OCNE01000016">
    <property type="protein sequence ID" value="SOD64404.1"/>
    <property type="molecule type" value="Genomic_DNA"/>
</dbReference>
<evidence type="ECO:0000313" key="1">
    <source>
        <dbReference type="EMBL" id="SOD64404.1"/>
    </source>
</evidence>
<reference evidence="1 2" key="1">
    <citation type="submission" date="2017-09" db="EMBL/GenBank/DDBJ databases">
        <authorList>
            <person name="Ehlers B."/>
            <person name="Leendertz F.H."/>
        </authorList>
    </citation>
    <scope>NUCLEOTIDE SEQUENCE [LARGE SCALE GENOMIC DNA]</scope>
    <source>
        <strain evidence="1 2">CGMCC 4.7095</strain>
    </source>
</reference>
<accession>A0A286E0J4</accession>
<organism evidence="1 2">
    <name type="scientific">Streptomyces zhaozhouensis</name>
    <dbReference type="NCBI Taxonomy" id="1300267"/>
    <lineage>
        <taxon>Bacteria</taxon>
        <taxon>Bacillati</taxon>
        <taxon>Actinomycetota</taxon>
        <taxon>Actinomycetes</taxon>
        <taxon>Kitasatosporales</taxon>
        <taxon>Streptomycetaceae</taxon>
        <taxon>Streptomyces</taxon>
    </lineage>
</organism>
<name>A0A286E0J4_9ACTN</name>
<dbReference type="Proteomes" id="UP000219072">
    <property type="component" value="Unassembled WGS sequence"/>
</dbReference>
<keyword evidence="2" id="KW-1185">Reference proteome</keyword>
<gene>
    <name evidence="1" type="ORF">SAMN06297387_116128</name>
</gene>
<dbReference type="AlphaFoldDB" id="A0A286E0J4"/>